<dbReference type="Pfam" id="PF04446">
    <property type="entry name" value="Thg1"/>
    <property type="match status" value="1"/>
</dbReference>
<evidence type="ECO:0000313" key="13">
    <source>
        <dbReference type="EMBL" id="XBH08050.1"/>
    </source>
</evidence>
<evidence type="ECO:0000256" key="1">
    <source>
        <dbReference type="ARBA" id="ARBA00001946"/>
    </source>
</evidence>
<comment type="similarity">
    <text evidence="2">Belongs to the tRNA(His) guanylyltransferase family.</text>
</comment>
<feature type="domain" description="Thg1 C-terminal" evidence="12">
    <location>
        <begin position="131"/>
        <end position="213"/>
    </location>
</feature>
<evidence type="ECO:0000256" key="4">
    <source>
        <dbReference type="ARBA" id="ARBA00022679"/>
    </source>
</evidence>
<accession>A0AAU7CRX6</accession>
<comment type="cofactor">
    <cofactor evidence="1">
        <name>Mg(2+)</name>
        <dbReference type="ChEBI" id="CHEBI:18420"/>
    </cofactor>
</comment>
<evidence type="ECO:0000256" key="5">
    <source>
        <dbReference type="ARBA" id="ARBA00022694"/>
    </source>
</evidence>
<sequence length="259" mass="30106">MKTSDFEKRMRAGECFHNLRMLPAAWVVLRLDGHGFTRFTSKRFEKPFDATFHEYMIQTAQNLLERFQGLYAYTESDEISILLPRSWDLFDRELEKAFSLSAAFASSSFTIACGEAVQFDSRAWVGAREEDVVDYFRWRQTDATRCALNGWCYWTLRKAGKSVGQATSDLHGKSVAFKNELLHQHGINFNDVPLWQRRGTGIHWERYEKEGYDPVRGVVVKASRRRIKIDRELPMKLDYGQFIERIMAQPGDPEARKSA</sequence>
<protein>
    <recommendedName>
        <fullName evidence="3">tRNA(His) guanylyltransferase</fullName>
        <ecNumber evidence="3">2.7.7.79</ecNumber>
    </recommendedName>
</protein>
<evidence type="ECO:0000259" key="12">
    <source>
        <dbReference type="Pfam" id="PF14413"/>
    </source>
</evidence>
<dbReference type="GO" id="GO:0005525">
    <property type="term" value="F:GTP binding"/>
    <property type="evidence" value="ECO:0007669"/>
    <property type="project" value="UniProtKB-KW"/>
</dbReference>
<dbReference type="InterPro" id="IPR024956">
    <property type="entry name" value="tRNAHis_GuaTrfase_cat"/>
</dbReference>
<evidence type="ECO:0000256" key="2">
    <source>
        <dbReference type="ARBA" id="ARBA00010113"/>
    </source>
</evidence>
<keyword evidence="8" id="KW-0547">Nucleotide-binding</keyword>
<dbReference type="EMBL" id="CP155447">
    <property type="protein sequence ID" value="XBH08050.1"/>
    <property type="molecule type" value="Genomic_DNA"/>
</dbReference>
<keyword evidence="7" id="KW-0479">Metal-binding</keyword>
<keyword evidence="5" id="KW-0819">tRNA processing</keyword>
<keyword evidence="6 13" id="KW-0548">Nucleotidyltransferase</keyword>
<dbReference type="PANTHER" id="PTHR12729">
    <property type="entry name" value="TRNA(HIS) GUANYLYLTRANSFERASE-RELATED"/>
    <property type="match status" value="1"/>
</dbReference>
<name>A0AAU7CRX6_9BACT</name>
<dbReference type="AlphaFoldDB" id="A0AAU7CRX6"/>
<evidence type="ECO:0000259" key="11">
    <source>
        <dbReference type="Pfam" id="PF04446"/>
    </source>
</evidence>
<dbReference type="Pfam" id="PF14413">
    <property type="entry name" value="Thg1C"/>
    <property type="match status" value="1"/>
</dbReference>
<evidence type="ECO:0000256" key="6">
    <source>
        <dbReference type="ARBA" id="ARBA00022695"/>
    </source>
</evidence>
<evidence type="ECO:0000256" key="9">
    <source>
        <dbReference type="ARBA" id="ARBA00022842"/>
    </source>
</evidence>
<evidence type="ECO:0000256" key="7">
    <source>
        <dbReference type="ARBA" id="ARBA00022723"/>
    </source>
</evidence>
<dbReference type="PANTHER" id="PTHR12729:SF1">
    <property type="entry name" value="TRNAHIS GUANYLYLTRANSFERASE CATALYTIC DOMAIN-CONTAINING PROTEIN"/>
    <property type="match status" value="1"/>
</dbReference>
<dbReference type="GO" id="GO:0008193">
    <property type="term" value="F:tRNA guanylyltransferase activity"/>
    <property type="evidence" value="ECO:0007669"/>
    <property type="project" value="UniProtKB-EC"/>
</dbReference>
<evidence type="ECO:0000256" key="10">
    <source>
        <dbReference type="ARBA" id="ARBA00023134"/>
    </source>
</evidence>
<keyword evidence="10" id="KW-0342">GTP-binding</keyword>
<dbReference type="RefSeq" id="WP_406700887.1">
    <property type="nucleotide sequence ID" value="NZ_CP155447.1"/>
</dbReference>
<dbReference type="InterPro" id="IPR038469">
    <property type="entry name" value="tRNAHis_GuaTrfase_Thg1_sf"/>
</dbReference>
<evidence type="ECO:0000256" key="8">
    <source>
        <dbReference type="ARBA" id="ARBA00022741"/>
    </source>
</evidence>
<dbReference type="InterPro" id="IPR025845">
    <property type="entry name" value="Thg1_C_dom"/>
</dbReference>
<dbReference type="Gene3D" id="3.30.70.3000">
    <property type="match status" value="1"/>
</dbReference>
<proteinExistence type="inferred from homology"/>
<organism evidence="13">
    <name type="scientific">Singulisphaera sp. Ch08</name>
    <dbReference type="NCBI Taxonomy" id="3120278"/>
    <lineage>
        <taxon>Bacteria</taxon>
        <taxon>Pseudomonadati</taxon>
        <taxon>Planctomycetota</taxon>
        <taxon>Planctomycetia</taxon>
        <taxon>Isosphaerales</taxon>
        <taxon>Isosphaeraceae</taxon>
        <taxon>Singulisphaera</taxon>
    </lineage>
</organism>
<dbReference type="GO" id="GO:0000287">
    <property type="term" value="F:magnesium ion binding"/>
    <property type="evidence" value="ECO:0007669"/>
    <property type="project" value="InterPro"/>
</dbReference>
<keyword evidence="9" id="KW-0460">Magnesium</keyword>
<evidence type="ECO:0000256" key="3">
    <source>
        <dbReference type="ARBA" id="ARBA00012511"/>
    </source>
</evidence>
<keyword evidence="4" id="KW-0808">Transferase</keyword>
<feature type="domain" description="tRNAHis guanylyltransferase catalytic" evidence="11">
    <location>
        <begin position="8"/>
        <end position="118"/>
    </location>
</feature>
<reference evidence="13" key="1">
    <citation type="submission" date="2024-05" db="EMBL/GenBank/DDBJ databases">
        <title>Planctomycetes of the genus Singulisphaera possess chitinolytic capabilities.</title>
        <authorList>
            <person name="Ivanova A."/>
        </authorList>
    </citation>
    <scope>NUCLEOTIDE SEQUENCE</scope>
    <source>
        <strain evidence="13">Ch08T</strain>
    </source>
</reference>
<dbReference type="EC" id="2.7.7.79" evidence="3"/>
<dbReference type="InterPro" id="IPR007537">
    <property type="entry name" value="tRNAHis_GuaTrfase_Thg1"/>
</dbReference>
<dbReference type="GO" id="GO:0006400">
    <property type="term" value="P:tRNA modification"/>
    <property type="evidence" value="ECO:0007669"/>
    <property type="project" value="InterPro"/>
</dbReference>
<gene>
    <name evidence="13" type="ORF">V5E97_19040</name>
</gene>